<dbReference type="Proteomes" id="UP000623467">
    <property type="component" value="Unassembled WGS sequence"/>
</dbReference>
<keyword evidence="1" id="KW-1133">Transmembrane helix</keyword>
<protein>
    <submittedName>
        <fullName evidence="2">Uncharacterized protein</fullName>
    </submittedName>
</protein>
<dbReference type="AlphaFoldDB" id="A0A8H7DCA2"/>
<keyword evidence="3" id="KW-1185">Reference proteome</keyword>
<evidence type="ECO:0000256" key="1">
    <source>
        <dbReference type="SAM" id="Phobius"/>
    </source>
</evidence>
<evidence type="ECO:0000313" key="2">
    <source>
        <dbReference type="EMBL" id="KAF7367602.1"/>
    </source>
</evidence>
<keyword evidence="1" id="KW-0812">Transmembrane</keyword>
<organism evidence="2 3">
    <name type="scientific">Mycena sanguinolenta</name>
    <dbReference type="NCBI Taxonomy" id="230812"/>
    <lineage>
        <taxon>Eukaryota</taxon>
        <taxon>Fungi</taxon>
        <taxon>Dikarya</taxon>
        <taxon>Basidiomycota</taxon>
        <taxon>Agaricomycotina</taxon>
        <taxon>Agaricomycetes</taxon>
        <taxon>Agaricomycetidae</taxon>
        <taxon>Agaricales</taxon>
        <taxon>Marasmiineae</taxon>
        <taxon>Mycenaceae</taxon>
        <taxon>Mycena</taxon>
    </lineage>
</organism>
<feature type="transmembrane region" description="Helical" evidence="1">
    <location>
        <begin position="360"/>
        <end position="382"/>
    </location>
</feature>
<dbReference type="OrthoDB" id="3351168at2759"/>
<comment type="caution">
    <text evidence="2">The sequence shown here is derived from an EMBL/GenBank/DDBJ whole genome shotgun (WGS) entry which is preliminary data.</text>
</comment>
<accession>A0A8H7DCA2</accession>
<keyword evidence="1" id="KW-0472">Membrane</keyword>
<evidence type="ECO:0000313" key="3">
    <source>
        <dbReference type="Proteomes" id="UP000623467"/>
    </source>
</evidence>
<name>A0A8H7DCA2_9AGAR</name>
<proteinExistence type="predicted"/>
<dbReference type="EMBL" id="JACAZH010000005">
    <property type="protein sequence ID" value="KAF7367602.1"/>
    <property type="molecule type" value="Genomic_DNA"/>
</dbReference>
<sequence>MAVYTPLQGTEIDLSSQALVNQFTQLFGYYEDGVTEDGIYNYLRSSLLSLIETSGAASATARLGNPTVLDYAGFAYGGSTSGITPTRFYPDAPLVNRTRTSFITYNIMPFPPFPPTNTTFNITMSQQGLTASVSCQNRTGQLNATSDPPFKRLATPAEVFYGNEPSKSTYTALSFSSACGGETRISYSYLTNSNNTVIALPCPQNNTFTVIIDSQGRYQDMGTIVCSVSPQIQNMTSYYDWQYVYTEADLAYAPMNAPMNSTAFYWGLVEGIMYEQGPMRNAIGDMMESIYYYQIADEPLDYAVLWEAYIRGIVEFVGTVMKDIIASNDGPLKGQVPLDMIKSTNGTAITTTIGWQYKKLSSFTVLIPSTFFAIASILIVLFTQFRTRGVPVQHVAFDPSNPLALMAAASAGGMGNTFDGLTKEHVKQGQKNKVKLGQVGGKIGFVQVNTMSAA</sequence>
<reference evidence="2" key="1">
    <citation type="submission" date="2020-05" db="EMBL/GenBank/DDBJ databases">
        <title>Mycena genomes resolve the evolution of fungal bioluminescence.</title>
        <authorList>
            <person name="Tsai I.J."/>
        </authorList>
    </citation>
    <scope>NUCLEOTIDE SEQUENCE</scope>
    <source>
        <strain evidence="2">160909Yilan</strain>
    </source>
</reference>
<gene>
    <name evidence="2" type="ORF">MSAN_00823500</name>
</gene>